<dbReference type="AlphaFoldDB" id="A0A4Y2UK54"/>
<sequence>MQDNSNGGPTGSNGSAATGDYTIFLILRARDNLTVHSQPFNTEVSVCYESPLGAHPAANGPVGFDLKKRKGDGLEIYTPDSKEGSGKVSISLSISCPRKHFRANRFGNHCPKVYVGKFFMNHLSHLA</sequence>
<dbReference type="Proteomes" id="UP000499080">
    <property type="component" value="Unassembled WGS sequence"/>
</dbReference>
<dbReference type="EMBL" id="BGPR01037738">
    <property type="protein sequence ID" value="GBO13419.1"/>
    <property type="molecule type" value="Genomic_DNA"/>
</dbReference>
<accession>A0A4Y2UK54</accession>
<gene>
    <name evidence="1" type="ORF">AVEN_181945_1</name>
</gene>
<evidence type="ECO:0000313" key="1">
    <source>
        <dbReference type="EMBL" id="GBO13419.1"/>
    </source>
</evidence>
<keyword evidence="2" id="KW-1185">Reference proteome</keyword>
<reference evidence="1 2" key="1">
    <citation type="journal article" date="2019" name="Sci. Rep.">
        <title>Orb-weaving spider Araneus ventricosus genome elucidates the spidroin gene catalogue.</title>
        <authorList>
            <person name="Kono N."/>
            <person name="Nakamura H."/>
            <person name="Ohtoshi R."/>
            <person name="Moran D.A.P."/>
            <person name="Shinohara A."/>
            <person name="Yoshida Y."/>
            <person name="Fujiwara M."/>
            <person name="Mori M."/>
            <person name="Tomita M."/>
            <person name="Arakawa K."/>
        </authorList>
    </citation>
    <scope>NUCLEOTIDE SEQUENCE [LARGE SCALE GENOMIC DNA]</scope>
</reference>
<protein>
    <submittedName>
        <fullName evidence="1">Uncharacterized protein</fullName>
    </submittedName>
</protein>
<proteinExistence type="predicted"/>
<name>A0A4Y2UK54_ARAVE</name>
<organism evidence="1 2">
    <name type="scientific">Araneus ventricosus</name>
    <name type="common">Orbweaver spider</name>
    <name type="synonym">Epeira ventricosa</name>
    <dbReference type="NCBI Taxonomy" id="182803"/>
    <lineage>
        <taxon>Eukaryota</taxon>
        <taxon>Metazoa</taxon>
        <taxon>Ecdysozoa</taxon>
        <taxon>Arthropoda</taxon>
        <taxon>Chelicerata</taxon>
        <taxon>Arachnida</taxon>
        <taxon>Araneae</taxon>
        <taxon>Araneomorphae</taxon>
        <taxon>Entelegynae</taxon>
        <taxon>Araneoidea</taxon>
        <taxon>Araneidae</taxon>
        <taxon>Araneus</taxon>
    </lineage>
</organism>
<comment type="caution">
    <text evidence="1">The sequence shown here is derived from an EMBL/GenBank/DDBJ whole genome shotgun (WGS) entry which is preliminary data.</text>
</comment>
<evidence type="ECO:0000313" key="2">
    <source>
        <dbReference type="Proteomes" id="UP000499080"/>
    </source>
</evidence>